<feature type="domain" description="Resolvase/invertase-type recombinase catalytic" evidence="6">
    <location>
        <begin position="2"/>
        <end position="156"/>
    </location>
</feature>
<dbReference type="InterPro" id="IPR010921">
    <property type="entry name" value="Trp_repressor/repl_initiator"/>
</dbReference>
<sequence>MAIYGYHRTSTREQHLDRGIQEIQQYCKEHEMELKNIFTDQQTGKNFNRPRYTVLVEDVLRSGDILIITELDRLGRSKKDTMEQIRRLQGMGVRLMVLELPTTLMDMSKMDNTLACLMMETINNMMLELYASMAQAEIEKKEKRQREGIEMKKLRGEWDDYGRPAAIEEDEFDAAFSKVIAGEITPTELRKELGLSHTTFYRYRKKYLEKHPEILQSPD</sequence>
<dbReference type="SMART" id="SM00857">
    <property type="entry name" value="Resolvase"/>
    <property type="match status" value="1"/>
</dbReference>
<evidence type="ECO:0000259" key="6">
    <source>
        <dbReference type="PROSITE" id="PS51736"/>
    </source>
</evidence>
<gene>
    <name evidence="7" type="ORF">FYJ37_03310</name>
</gene>
<keyword evidence="3" id="KW-0238">DNA-binding</keyword>
<evidence type="ECO:0000313" key="7">
    <source>
        <dbReference type="EMBL" id="MSS39409.1"/>
    </source>
</evidence>
<evidence type="ECO:0000256" key="3">
    <source>
        <dbReference type="ARBA" id="ARBA00023125"/>
    </source>
</evidence>
<evidence type="ECO:0000256" key="5">
    <source>
        <dbReference type="PIRSR" id="PIRSR606118-50"/>
    </source>
</evidence>
<dbReference type="PROSITE" id="PS51736">
    <property type="entry name" value="RECOMBINASES_3"/>
    <property type="match status" value="1"/>
</dbReference>
<keyword evidence="2" id="KW-0229">DNA integration</keyword>
<dbReference type="InterPro" id="IPR006119">
    <property type="entry name" value="Resolv_N"/>
</dbReference>
<evidence type="ECO:0000313" key="8">
    <source>
        <dbReference type="Proteomes" id="UP000462363"/>
    </source>
</evidence>
<accession>A0A844FAJ7</accession>
<dbReference type="SUPFAM" id="SSF48295">
    <property type="entry name" value="TrpR-like"/>
    <property type="match status" value="1"/>
</dbReference>
<dbReference type="AlphaFoldDB" id="A0A844FAJ7"/>
<evidence type="ECO:0000256" key="2">
    <source>
        <dbReference type="ARBA" id="ARBA00022908"/>
    </source>
</evidence>
<dbReference type="GO" id="GO:0043565">
    <property type="term" value="F:sequence-specific DNA binding"/>
    <property type="evidence" value="ECO:0007669"/>
    <property type="project" value="InterPro"/>
</dbReference>
<dbReference type="InterPro" id="IPR036162">
    <property type="entry name" value="Resolvase-like_N_sf"/>
</dbReference>
<name>A0A844FAJ7_CLOSV</name>
<comment type="caution">
    <text evidence="7">The sequence shown here is derived from an EMBL/GenBank/DDBJ whole genome shotgun (WGS) entry which is preliminary data.</text>
</comment>
<dbReference type="Proteomes" id="UP000462363">
    <property type="component" value="Unassembled WGS sequence"/>
</dbReference>
<dbReference type="PANTHER" id="PTHR30461:SF26">
    <property type="entry name" value="RESOLVASE HOMOLOG YNEB"/>
    <property type="match status" value="1"/>
</dbReference>
<dbReference type="SUPFAM" id="SSF53041">
    <property type="entry name" value="Resolvase-like"/>
    <property type="match status" value="1"/>
</dbReference>
<comment type="similarity">
    <text evidence="1">Belongs to the site-specific recombinase resolvase family.</text>
</comment>
<dbReference type="CDD" id="cd03768">
    <property type="entry name" value="SR_ResInv"/>
    <property type="match status" value="1"/>
</dbReference>
<evidence type="ECO:0000256" key="1">
    <source>
        <dbReference type="ARBA" id="ARBA00009913"/>
    </source>
</evidence>
<keyword evidence="4" id="KW-0233">DNA recombination</keyword>
<protein>
    <submittedName>
        <fullName evidence="7">Recombinase family protein</fullName>
    </submittedName>
</protein>
<feature type="active site" description="O-(5'-phospho-DNA)-serine intermediate" evidence="5">
    <location>
        <position position="10"/>
    </location>
</feature>
<dbReference type="InterPro" id="IPR050639">
    <property type="entry name" value="SSR_resolvase"/>
</dbReference>
<dbReference type="GO" id="GO:0000150">
    <property type="term" value="F:DNA strand exchange activity"/>
    <property type="evidence" value="ECO:0007669"/>
    <property type="project" value="InterPro"/>
</dbReference>
<dbReference type="Gene3D" id="3.40.50.1390">
    <property type="entry name" value="Resolvase, N-terminal catalytic domain"/>
    <property type="match status" value="1"/>
</dbReference>
<dbReference type="PANTHER" id="PTHR30461">
    <property type="entry name" value="DNA-INVERTASE FROM LAMBDOID PROPHAGE"/>
    <property type="match status" value="1"/>
</dbReference>
<dbReference type="RefSeq" id="WP_154322119.1">
    <property type="nucleotide sequence ID" value="NZ_CP045695.1"/>
</dbReference>
<organism evidence="7 8">
    <name type="scientific">Clostridium scindens (strain JCM 10418 / VPI 12708)</name>
    <dbReference type="NCBI Taxonomy" id="29347"/>
    <lineage>
        <taxon>Bacteria</taxon>
        <taxon>Bacillati</taxon>
        <taxon>Bacillota</taxon>
        <taxon>Clostridia</taxon>
        <taxon>Lachnospirales</taxon>
        <taxon>Lachnospiraceae</taxon>
    </lineage>
</organism>
<dbReference type="PROSITE" id="PS00398">
    <property type="entry name" value="RECOMBINASES_2"/>
    <property type="match status" value="1"/>
</dbReference>
<proteinExistence type="inferred from homology"/>
<evidence type="ECO:0000256" key="4">
    <source>
        <dbReference type="ARBA" id="ARBA00023172"/>
    </source>
</evidence>
<dbReference type="InterPro" id="IPR006118">
    <property type="entry name" value="Recombinase_CS"/>
</dbReference>
<dbReference type="Pfam" id="PF00239">
    <property type="entry name" value="Resolvase"/>
    <property type="match status" value="1"/>
</dbReference>
<dbReference type="GO" id="GO:0015074">
    <property type="term" value="P:DNA integration"/>
    <property type="evidence" value="ECO:0007669"/>
    <property type="project" value="UniProtKB-KW"/>
</dbReference>
<reference evidence="7 8" key="1">
    <citation type="submission" date="2019-08" db="EMBL/GenBank/DDBJ databases">
        <title>In-depth cultivation of the pig gut microbiome towards novel bacterial diversity and tailored functional studies.</title>
        <authorList>
            <person name="Wylensek D."/>
            <person name="Hitch T.C.A."/>
            <person name="Clavel T."/>
        </authorList>
    </citation>
    <scope>NUCLEOTIDE SEQUENCE [LARGE SCALE GENOMIC DNA]</scope>
    <source>
        <strain evidence="7 8">BL-389-WT-3D</strain>
    </source>
</reference>
<dbReference type="EMBL" id="VUMB01000005">
    <property type="protein sequence ID" value="MSS39409.1"/>
    <property type="molecule type" value="Genomic_DNA"/>
</dbReference>